<gene>
    <name evidence="2" type="ORF">Tci_010883</name>
</gene>
<feature type="compositionally biased region" description="Polar residues" evidence="1">
    <location>
        <begin position="58"/>
        <end position="81"/>
    </location>
</feature>
<evidence type="ECO:0000313" key="2">
    <source>
        <dbReference type="EMBL" id="GEU38905.1"/>
    </source>
</evidence>
<organism evidence="2">
    <name type="scientific">Tanacetum cinerariifolium</name>
    <name type="common">Dalmatian daisy</name>
    <name type="synonym">Chrysanthemum cinerariifolium</name>
    <dbReference type="NCBI Taxonomy" id="118510"/>
    <lineage>
        <taxon>Eukaryota</taxon>
        <taxon>Viridiplantae</taxon>
        <taxon>Streptophyta</taxon>
        <taxon>Embryophyta</taxon>
        <taxon>Tracheophyta</taxon>
        <taxon>Spermatophyta</taxon>
        <taxon>Magnoliopsida</taxon>
        <taxon>eudicotyledons</taxon>
        <taxon>Gunneridae</taxon>
        <taxon>Pentapetalae</taxon>
        <taxon>asterids</taxon>
        <taxon>campanulids</taxon>
        <taxon>Asterales</taxon>
        <taxon>Asteraceae</taxon>
        <taxon>Asteroideae</taxon>
        <taxon>Anthemideae</taxon>
        <taxon>Anthemidinae</taxon>
        <taxon>Tanacetum</taxon>
    </lineage>
</organism>
<evidence type="ECO:0000256" key="1">
    <source>
        <dbReference type="SAM" id="MobiDB-lite"/>
    </source>
</evidence>
<feature type="region of interest" description="Disordered" evidence="1">
    <location>
        <begin position="34"/>
        <end position="81"/>
    </location>
</feature>
<accession>A0A6L2JSV9</accession>
<sequence>MRDGKKKKSNNNVLFGPGLDFGSTPLIDATGTIHMGTGSVNNPENGGNGDGDSENVGQTCLNSGSYPPLPTQGTTTAGNTSCKSSYANVTAPWMGCMQCLKMVRGPLILKKWHPDVNLLKEDVGIVLVWVKLHGVPVTAFSEDDLSAIATKLAYYHTSETKKNNAEPSKEVSKSTPFEVLTSVENDVELGTNGGTSNLASQEDNSSGSSFWNVDSGCPSTTHIIDKIEKLIIDGRVTLVDDEGKPLEKVVYSSDYDSENKVTSVDNEMDIPDKLQATCDKLDITVKGRRKK</sequence>
<protein>
    <submittedName>
        <fullName evidence="2">Uncharacterized protein</fullName>
    </submittedName>
</protein>
<reference evidence="2" key="1">
    <citation type="journal article" date="2019" name="Sci. Rep.">
        <title>Draft genome of Tanacetum cinerariifolium, the natural source of mosquito coil.</title>
        <authorList>
            <person name="Yamashiro T."/>
            <person name="Shiraishi A."/>
            <person name="Satake H."/>
            <person name="Nakayama K."/>
        </authorList>
    </citation>
    <scope>NUCLEOTIDE SEQUENCE</scope>
</reference>
<feature type="compositionally biased region" description="Polar residues" evidence="1">
    <location>
        <begin position="194"/>
        <end position="211"/>
    </location>
</feature>
<proteinExistence type="predicted"/>
<feature type="region of interest" description="Disordered" evidence="1">
    <location>
        <begin position="190"/>
        <end position="211"/>
    </location>
</feature>
<comment type="caution">
    <text evidence="2">The sequence shown here is derived from an EMBL/GenBank/DDBJ whole genome shotgun (WGS) entry which is preliminary data.</text>
</comment>
<name>A0A6L2JSV9_TANCI</name>
<dbReference type="EMBL" id="BKCJ010001108">
    <property type="protein sequence ID" value="GEU38905.1"/>
    <property type="molecule type" value="Genomic_DNA"/>
</dbReference>
<dbReference type="AlphaFoldDB" id="A0A6L2JSV9"/>